<name>D3VM92_XENNA</name>
<sequence length="332" mass="37738">MFDAFGDAQEVTREMLLEQAELIHTISDKCQSTGLFLDSQARFNQFVQEIEADDKVEDRLLHAWCWVIDRIVKAPTSFHMDGAVILTMPLVAKYLPPVEREPETIVVNLDEDYKAPVGNQTLCELIMERRHWPQGATCATQEADGGVLYWDAPVDVVEEGRKVAGKHGMMAEVGLKHQVDAWYADMDDIRLATDWNSSVITPHCLLLAYLDVLQKNKVPFDEGVRLAAEWVTQLGGESREDTEEEPEAEATVLSLGRATAHCFKPYRRNNMRYQVFKTKEGGQPVFTAPWYWLASTIANWSSLKWDVCRIVDSKVNETRFCWAKALPAEKNN</sequence>
<protein>
    <submittedName>
        <fullName evidence="1">Uncharacterized protein</fullName>
    </submittedName>
</protein>
<keyword evidence="2" id="KW-1185">Reference proteome</keyword>
<reference evidence="1 2" key="1">
    <citation type="journal article" date="2011" name="PLoS ONE">
        <title>The entomopathogenic bacterial endosymbionts xenorhabdus and photorhabdus: convergent lifestyles from divergent genomes.</title>
        <authorList>
            <person name="Chaston J.M."/>
            <person name="Suen G."/>
            <person name="Tucker S.L."/>
            <person name="Andersen A.W."/>
            <person name="Bhasin A."/>
            <person name="Bode E."/>
            <person name="Bode H.B."/>
            <person name="Brachmann A.O."/>
            <person name="Cowles C.E."/>
            <person name="Cowles K.N."/>
            <person name="Darby C."/>
            <person name="de Leon L."/>
            <person name="Drace K."/>
            <person name="Du Z."/>
            <person name="Givaudan A."/>
            <person name="Herbert Tran E.E."/>
            <person name="Jewell K.A."/>
            <person name="Knack J.J."/>
            <person name="Krasomil-Osterfeld K.C."/>
            <person name="Kukor R."/>
            <person name="Lanois A."/>
            <person name="Latreille P."/>
            <person name="Leimgruber N.K."/>
            <person name="Lipke C.M."/>
            <person name="Liu R."/>
            <person name="Lu X."/>
            <person name="Martens E.C."/>
            <person name="Marri P.R."/>
            <person name="Medigue C."/>
            <person name="Menard M.L."/>
            <person name="Miller N.M."/>
            <person name="Morales-Soto N."/>
            <person name="Norton S."/>
            <person name="Ogier J.C."/>
            <person name="Orchard S.S."/>
            <person name="Park D."/>
            <person name="Park Y."/>
            <person name="Qurollo B.A."/>
            <person name="Sugar D.R."/>
            <person name="Richards G.R."/>
            <person name="Rouy Z."/>
            <person name="Slominski B."/>
            <person name="Slominski K."/>
            <person name="Snyder H."/>
            <person name="Tjaden B.C."/>
            <person name="van der Hoeven R."/>
            <person name="Welch R.D."/>
            <person name="Wheeler C."/>
            <person name="Xiang B."/>
            <person name="Barbazuk B."/>
            <person name="Gaudriault S."/>
            <person name="Goodner B."/>
            <person name="Slater S.C."/>
            <person name="Forst S."/>
            <person name="Goldman B.S."/>
            <person name="Goodrich-Blair H."/>
        </authorList>
    </citation>
    <scope>NUCLEOTIDE SEQUENCE [LARGE SCALE GENOMIC DNA]</scope>
    <source>
        <strain evidence="2">ATCC 19061 / DSM 3370 / CCUG 14189 / LMG 1036 / NCIMB 9965 / AN6</strain>
    </source>
</reference>
<organism evidence="1 2">
    <name type="scientific">Xenorhabdus nematophila (strain ATCC 19061 / DSM 3370 / CCUG 14189 / LMG 1036 / NCIMB 9965 / AN6)</name>
    <dbReference type="NCBI Taxonomy" id="406817"/>
    <lineage>
        <taxon>Bacteria</taxon>
        <taxon>Pseudomonadati</taxon>
        <taxon>Pseudomonadota</taxon>
        <taxon>Gammaproteobacteria</taxon>
        <taxon>Enterobacterales</taxon>
        <taxon>Morganellaceae</taxon>
        <taxon>Xenorhabdus</taxon>
    </lineage>
</organism>
<evidence type="ECO:0000313" key="2">
    <source>
        <dbReference type="Proteomes" id="UP000008075"/>
    </source>
</evidence>
<keyword evidence="1" id="KW-0614">Plasmid</keyword>
<accession>D3VM92</accession>
<dbReference type="AlphaFoldDB" id="D3VM92"/>
<dbReference type="EMBL" id="FN667743">
    <property type="protein sequence ID" value="CBJ93044.1"/>
    <property type="molecule type" value="Genomic_DNA"/>
</dbReference>
<dbReference type="RefSeq" id="WP_013141677.1">
    <property type="nucleotide sequence ID" value="NZ_CAWLKV010000002.1"/>
</dbReference>
<proteinExistence type="predicted"/>
<gene>
    <name evidence="1" type="ORF">XNC1_p0176</name>
</gene>
<dbReference type="HOGENOM" id="CLU_084998_0_0_6"/>
<evidence type="ECO:0000313" key="1">
    <source>
        <dbReference type="EMBL" id="CBJ93044.1"/>
    </source>
</evidence>
<geneLocation type="plasmid" evidence="1 2">
    <name>XNC1_p</name>
</geneLocation>
<dbReference type="Proteomes" id="UP000008075">
    <property type="component" value="Plasmid XNC1_p"/>
</dbReference>
<dbReference type="KEGG" id="xne:XNC1_p0176"/>